<name>A0A1Y0B3I8_9LAMI</name>
<dbReference type="AlphaFoldDB" id="A0A1Y0B3I8"/>
<evidence type="ECO:0000256" key="1">
    <source>
        <dbReference type="SAM" id="MobiDB-lite"/>
    </source>
</evidence>
<keyword evidence="2" id="KW-0496">Mitochondrion</keyword>
<reference evidence="2" key="1">
    <citation type="submission" date="2017-03" db="EMBL/GenBank/DDBJ databases">
        <title>The mitochondrial genome of the carnivorous plant Utricularia reniformis (Lentibulariaceae): structure, comparative analysis and evolutionary landmarks.</title>
        <authorList>
            <person name="Silva S.R."/>
            <person name="Alvarenga D.O."/>
            <person name="Michael T.P."/>
            <person name="Miranda V.F.O."/>
            <person name="Varani A.M."/>
        </authorList>
    </citation>
    <scope>NUCLEOTIDE SEQUENCE</scope>
</reference>
<evidence type="ECO:0000313" key="2">
    <source>
        <dbReference type="EMBL" id="ART31954.1"/>
    </source>
</evidence>
<sequence>MITRFSCRFYTLERPLSGYAEKGYYPDFSSSTDATEEATGTEAGVPGKREGSQYDL</sequence>
<feature type="compositionally biased region" description="Basic and acidic residues" evidence="1">
    <location>
        <begin position="47"/>
        <end position="56"/>
    </location>
</feature>
<dbReference type="EMBL" id="KY774314">
    <property type="protein sequence ID" value="ART31954.1"/>
    <property type="molecule type" value="Genomic_DNA"/>
</dbReference>
<accession>A0A1Y0B3I8</accession>
<feature type="region of interest" description="Disordered" evidence="1">
    <location>
        <begin position="28"/>
        <end position="56"/>
    </location>
</feature>
<gene>
    <name evidence="2" type="ORF">AEK19_MT1781</name>
</gene>
<organism evidence="2">
    <name type="scientific">Utricularia reniformis</name>
    <dbReference type="NCBI Taxonomy" id="192314"/>
    <lineage>
        <taxon>Eukaryota</taxon>
        <taxon>Viridiplantae</taxon>
        <taxon>Streptophyta</taxon>
        <taxon>Embryophyta</taxon>
        <taxon>Tracheophyta</taxon>
        <taxon>Spermatophyta</taxon>
        <taxon>Magnoliopsida</taxon>
        <taxon>eudicotyledons</taxon>
        <taxon>Gunneridae</taxon>
        <taxon>Pentapetalae</taxon>
        <taxon>asterids</taxon>
        <taxon>lamiids</taxon>
        <taxon>Lamiales</taxon>
        <taxon>Lentibulariaceae</taxon>
        <taxon>Utricularia</taxon>
    </lineage>
</organism>
<protein>
    <submittedName>
        <fullName evidence="2">Uncharacterized protein</fullName>
    </submittedName>
</protein>
<geneLocation type="mitochondrion" evidence="2"/>
<proteinExistence type="predicted"/>